<evidence type="ECO:0000313" key="2">
    <source>
        <dbReference type="EMBL" id="KXB80258.1"/>
    </source>
</evidence>
<dbReference type="Pfam" id="PF01797">
    <property type="entry name" value="Y1_Tnp"/>
    <property type="match status" value="1"/>
</dbReference>
<proteinExistence type="predicted"/>
<dbReference type="SUPFAM" id="SSF143422">
    <property type="entry name" value="Transposase IS200-like"/>
    <property type="match status" value="1"/>
</dbReference>
<dbReference type="GO" id="GO:0004803">
    <property type="term" value="F:transposase activity"/>
    <property type="evidence" value="ECO:0007669"/>
    <property type="project" value="InterPro"/>
</dbReference>
<protein>
    <submittedName>
        <fullName evidence="2">Transposase-like protein</fullName>
    </submittedName>
</protein>
<evidence type="ECO:0000259" key="1">
    <source>
        <dbReference type="SMART" id="SM01321"/>
    </source>
</evidence>
<dbReference type="PANTHER" id="PTHR33360:SF2">
    <property type="entry name" value="TRANSPOSASE FOR INSERTION SEQUENCE ELEMENT IS200"/>
    <property type="match status" value="1"/>
</dbReference>
<organism evidence="2 3">
    <name type="scientific">Varibaculum cambriense</name>
    <dbReference type="NCBI Taxonomy" id="184870"/>
    <lineage>
        <taxon>Bacteria</taxon>
        <taxon>Bacillati</taxon>
        <taxon>Actinomycetota</taxon>
        <taxon>Actinomycetes</taxon>
        <taxon>Actinomycetales</taxon>
        <taxon>Actinomycetaceae</taxon>
        <taxon>Varibaculum</taxon>
    </lineage>
</organism>
<dbReference type="InterPro" id="IPR036515">
    <property type="entry name" value="Transposase_17_sf"/>
</dbReference>
<dbReference type="Proteomes" id="UP000070572">
    <property type="component" value="Unassembled WGS sequence"/>
</dbReference>
<accession>A0AB34WYM2</accession>
<dbReference type="GO" id="GO:0003677">
    <property type="term" value="F:DNA binding"/>
    <property type="evidence" value="ECO:0007669"/>
    <property type="project" value="InterPro"/>
</dbReference>
<dbReference type="AlphaFoldDB" id="A0AB34WYM2"/>
<dbReference type="PANTHER" id="PTHR33360">
    <property type="entry name" value="TRANSPOSASE FOR INSERTION SEQUENCE ELEMENT IS200"/>
    <property type="match status" value="1"/>
</dbReference>
<evidence type="ECO:0000313" key="3">
    <source>
        <dbReference type="Proteomes" id="UP000070572"/>
    </source>
</evidence>
<name>A0AB34WYM2_9ACTO</name>
<dbReference type="RefSeq" id="WP_060920590.1">
    <property type="nucleotide sequence ID" value="NZ_JAWHBH010000009.1"/>
</dbReference>
<gene>
    <name evidence="2" type="ORF">HMPREF1862_01370</name>
</gene>
<sequence>MAAKTRLIYHLILTTRYRKPALEGIEEQVYDAMRKAELKSSFKILEMGIEHGKHIHLVIKAKPRYSISGYVTRIKGITQKYLWDNCGEHLQRHYWGKTRKLWHGAYYCDTVGNNNLERLLTYVTE</sequence>
<dbReference type="InterPro" id="IPR002686">
    <property type="entry name" value="Transposase_17"/>
</dbReference>
<dbReference type="Gene3D" id="3.30.70.1290">
    <property type="entry name" value="Transposase IS200-like"/>
    <property type="match status" value="1"/>
</dbReference>
<dbReference type="SMART" id="SM01321">
    <property type="entry name" value="Y1_Tnp"/>
    <property type="match status" value="1"/>
</dbReference>
<comment type="caution">
    <text evidence="2">The sequence shown here is derived from an EMBL/GenBank/DDBJ whole genome shotgun (WGS) entry which is preliminary data.</text>
</comment>
<dbReference type="NCBIfam" id="NF033573">
    <property type="entry name" value="transpos_IS200"/>
    <property type="match status" value="1"/>
</dbReference>
<feature type="domain" description="Transposase IS200-like" evidence="1">
    <location>
        <begin position="4"/>
        <end position="122"/>
    </location>
</feature>
<reference evidence="2 3" key="1">
    <citation type="submission" date="2016-01" db="EMBL/GenBank/DDBJ databases">
        <authorList>
            <person name="Mitreva M."/>
            <person name="Pepin K.H."/>
            <person name="Mihindukulasuriya K.A."/>
            <person name="Fulton R."/>
            <person name="Fronick C."/>
            <person name="O'Laughlin M."/>
            <person name="Miner T."/>
            <person name="Herter B."/>
            <person name="Rosa B.A."/>
            <person name="Cordes M."/>
            <person name="Tomlinson C."/>
            <person name="Wollam A."/>
            <person name="Palsikar V.B."/>
            <person name="Mardis E.R."/>
            <person name="Wilson R.K."/>
        </authorList>
    </citation>
    <scope>NUCLEOTIDE SEQUENCE [LARGE SCALE GENOMIC DNA]</scope>
    <source>
        <strain evidence="2 3">DNF00696</strain>
    </source>
</reference>
<dbReference type="EMBL" id="LSDN01000017">
    <property type="protein sequence ID" value="KXB80258.1"/>
    <property type="molecule type" value="Genomic_DNA"/>
</dbReference>
<dbReference type="GO" id="GO:0006313">
    <property type="term" value="P:DNA transposition"/>
    <property type="evidence" value="ECO:0007669"/>
    <property type="project" value="InterPro"/>
</dbReference>